<dbReference type="SUPFAM" id="SSF52317">
    <property type="entry name" value="Class I glutamine amidotransferase-like"/>
    <property type="match status" value="1"/>
</dbReference>
<feature type="active site" description="Charge relay system" evidence="7">
    <location>
        <position position="191"/>
    </location>
</feature>
<dbReference type="GO" id="GO:0008614">
    <property type="term" value="P:pyridoxine metabolic process"/>
    <property type="evidence" value="ECO:0007669"/>
    <property type="project" value="TreeGrafter"/>
</dbReference>
<keyword evidence="3" id="KW-0378">Hydrolase</keyword>
<feature type="active site" description="Charge relay system" evidence="7">
    <location>
        <position position="189"/>
    </location>
</feature>
<accession>A0A1G4ML04</accession>
<dbReference type="PANTHER" id="PTHR31559">
    <property type="entry name" value="PYRIDOXAL 5'-PHOSPHATE SYNTHASE SUBUNIT SNO"/>
    <property type="match status" value="1"/>
</dbReference>
<dbReference type="GO" id="GO:0042823">
    <property type="term" value="P:pyridoxal phosphate biosynthetic process"/>
    <property type="evidence" value="ECO:0007669"/>
    <property type="project" value="InterPro"/>
</dbReference>
<dbReference type="OrthoDB" id="2039at2759"/>
<dbReference type="NCBIfam" id="TIGR03800">
    <property type="entry name" value="PLP_synth_Pdx2"/>
    <property type="match status" value="1"/>
</dbReference>
<evidence type="ECO:0000256" key="5">
    <source>
        <dbReference type="ARBA" id="ARBA00023239"/>
    </source>
</evidence>
<dbReference type="InterPro" id="IPR029062">
    <property type="entry name" value="Class_I_gatase-like"/>
</dbReference>
<dbReference type="Proteomes" id="UP000190831">
    <property type="component" value="Chromosome H"/>
</dbReference>
<keyword evidence="5" id="KW-0456">Lyase</keyword>
<evidence type="ECO:0000256" key="2">
    <source>
        <dbReference type="ARBA" id="ARBA00012918"/>
    </source>
</evidence>
<dbReference type="HAMAP" id="MF_01615">
    <property type="entry name" value="PdxT"/>
    <property type="match status" value="1"/>
</dbReference>
<dbReference type="OMA" id="GMIMLAD"/>
<dbReference type="Pfam" id="PF01174">
    <property type="entry name" value="SNO"/>
    <property type="match status" value="1"/>
</dbReference>
<evidence type="ECO:0000256" key="1">
    <source>
        <dbReference type="ARBA" id="ARBA00008345"/>
    </source>
</evidence>
<dbReference type="STRING" id="4955.A0A1G4ML04"/>
<dbReference type="CDD" id="cd01749">
    <property type="entry name" value="GATase1_PB"/>
    <property type="match status" value="1"/>
</dbReference>
<dbReference type="PROSITE" id="PS51273">
    <property type="entry name" value="GATASE_TYPE_1"/>
    <property type="match status" value="1"/>
</dbReference>
<organism evidence="9 10">
    <name type="scientific">Lachancea fermentati</name>
    <name type="common">Zygosaccharomyces fermentati</name>
    <dbReference type="NCBI Taxonomy" id="4955"/>
    <lineage>
        <taxon>Eukaryota</taxon>
        <taxon>Fungi</taxon>
        <taxon>Dikarya</taxon>
        <taxon>Ascomycota</taxon>
        <taxon>Saccharomycotina</taxon>
        <taxon>Saccharomycetes</taxon>
        <taxon>Saccharomycetales</taxon>
        <taxon>Saccharomycetaceae</taxon>
        <taxon>Lachancea</taxon>
    </lineage>
</organism>
<dbReference type="InterPro" id="IPR002161">
    <property type="entry name" value="PdxT/SNO"/>
</dbReference>
<gene>
    <name evidence="9" type="ORF">LAFE_0H15654G</name>
</gene>
<comment type="catalytic activity">
    <reaction evidence="6">
        <text>L-glutamine + H2O = L-glutamate + NH4(+)</text>
        <dbReference type="Rhea" id="RHEA:15889"/>
        <dbReference type="ChEBI" id="CHEBI:15377"/>
        <dbReference type="ChEBI" id="CHEBI:28938"/>
        <dbReference type="ChEBI" id="CHEBI:29985"/>
        <dbReference type="ChEBI" id="CHEBI:58359"/>
        <dbReference type="EC" id="3.5.1.2"/>
    </reaction>
</comment>
<evidence type="ECO:0000256" key="7">
    <source>
        <dbReference type="PIRSR" id="PIRSR005639-1"/>
    </source>
</evidence>
<reference evidence="9 10" key="1">
    <citation type="submission" date="2016-03" db="EMBL/GenBank/DDBJ databases">
        <authorList>
            <person name="Devillers H."/>
        </authorList>
    </citation>
    <scope>NUCLEOTIDE SEQUENCE [LARGE SCALE GENOMIC DNA]</scope>
    <source>
        <strain evidence="9">CBS 6772</strain>
    </source>
</reference>
<evidence type="ECO:0000256" key="8">
    <source>
        <dbReference type="PIRSR" id="PIRSR005639-2"/>
    </source>
</evidence>
<evidence type="ECO:0000256" key="6">
    <source>
        <dbReference type="ARBA" id="ARBA00049534"/>
    </source>
</evidence>
<dbReference type="PIRSF" id="PIRSF005639">
    <property type="entry name" value="Glut_amidoT_SNO"/>
    <property type="match status" value="1"/>
</dbReference>
<evidence type="ECO:0000256" key="3">
    <source>
        <dbReference type="ARBA" id="ARBA00022801"/>
    </source>
</evidence>
<dbReference type="AlphaFoldDB" id="A0A1G4ML04"/>
<dbReference type="PANTHER" id="PTHR31559:SF0">
    <property type="entry name" value="PYRIDOXAL 5'-PHOSPHATE SYNTHASE SUBUNIT SNO1-RELATED"/>
    <property type="match status" value="1"/>
</dbReference>
<evidence type="ECO:0000313" key="9">
    <source>
        <dbReference type="EMBL" id="SCW04534.1"/>
    </source>
</evidence>
<evidence type="ECO:0000256" key="4">
    <source>
        <dbReference type="ARBA" id="ARBA00022962"/>
    </source>
</evidence>
<keyword evidence="10" id="KW-1185">Reference proteome</keyword>
<name>A0A1G4ML04_LACFM</name>
<evidence type="ECO:0000313" key="10">
    <source>
        <dbReference type="Proteomes" id="UP000190831"/>
    </source>
</evidence>
<dbReference type="Gene3D" id="3.40.50.880">
    <property type="match status" value="1"/>
</dbReference>
<sequence>MKTIGVLALQGAFLEHECYLNKCIDKNDYDIKVQTVKTPAELELCDALIIPGGESTAISQIAERTGLYEHLYNFVRDRKKAVWGTCAGLIFLASELRNESELVKTLGILKVSVERNAFGRQSHSFVSECDFSSFLPEGNSFPAVFIRAPVIDHVIDERNVKVLHKLTSPQGSELIVAVRQGNILATSFHPELADDIRFHEWFINEFVI</sequence>
<feature type="binding site" evidence="8">
    <location>
        <begin position="53"/>
        <end position="55"/>
    </location>
    <ligand>
        <name>L-glutamine</name>
        <dbReference type="ChEBI" id="CHEBI:58359"/>
    </ligand>
</feature>
<dbReference type="PROSITE" id="PS51130">
    <property type="entry name" value="PDXT_SNO_2"/>
    <property type="match status" value="1"/>
</dbReference>
<proteinExistence type="inferred from homology"/>
<keyword evidence="4" id="KW-0315">Glutamine amidotransferase</keyword>
<protein>
    <recommendedName>
        <fullName evidence="2">glutaminase</fullName>
        <ecNumber evidence="2">3.5.1.2</ecNumber>
    </recommendedName>
</protein>
<dbReference type="GO" id="GO:1903600">
    <property type="term" value="C:glutaminase complex"/>
    <property type="evidence" value="ECO:0007669"/>
    <property type="project" value="TreeGrafter"/>
</dbReference>
<comment type="similarity">
    <text evidence="1">Belongs to the glutaminase PdxT/SNO family.</text>
</comment>
<feature type="binding site" evidence="8">
    <location>
        <position position="115"/>
    </location>
    <ligand>
        <name>L-glutamine</name>
        <dbReference type="ChEBI" id="CHEBI:58359"/>
    </ligand>
</feature>
<dbReference type="EMBL" id="LT598491">
    <property type="protein sequence ID" value="SCW04534.1"/>
    <property type="molecule type" value="Genomic_DNA"/>
</dbReference>
<dbReference type="GO" id="GO:0005829">
    <property type="term" value="C:cytosol"/>
    <property type="evidence" value="ECO:0007669"/>
    <property type="project" value="TreeGrafter"/>
</dbReference>
<dbReference type="GO" id="GO:0016829">
    <property type="term" value="F:lyase activity"/>
    <property type="evidence" value="ECO:0007669"/>
    <property type="project" value="UniProtKB-KW"/>
</dbReference>
<feature type="binding site" evidence="8">
    <location>
        <begin position="146"/>
        <end position="147"/>
    </location>
    <ligand>
        <name>L-glutamine</name>
        <dbReference type="ChEBI" id="CHEBI:58359"/>
    </ligand>
</feature>
<dbReference type="EC" id="3.5.1.2" evidence="2"/>
<feature type="active site" description="Nucleophile" evidence="7">
    <location>
        <position position="86"/>
    </location>
</feature>
<dbReference type="InterPro" id="IPR021196">
    <property type="entry name" value="PdxT/SNO_CS"/>
</dbReference>
<dbReference type="GO" id="GO:0004359">
    <property type="term" value="F:glutaminase activity"/>
    <property type="evidence" value="ECO:0007669"/>
    <property type="project" value="UniProtKB-EC"/>
</dbReference>
<dbReference type="PROSITE" id="PS01236">
    <property type="entry name" value="PDXT_SNO_1"/>
    <property type="match status" value="1"/>
</dbReference>